<reference evidence="1 2" key="1">
    <citation type="submission" date="2019-05" db="EMBL/GenBank/DDBJ databases">
        <title>Dyadobacter AR-3-8 sp. nov., isolated from arctic soil.</title>
        <authorList>
            <person name="Chaudhary D.K."/>
        </authorList>
    </citation>
    <scope>NUCLEOTIDE SEQUENCE [LARGE SCALE GENOMIC DNA]</scope>
    <source>
        <strain evidence="1 2">AR-3-8</strain>
    </source>
</reference>
<keyword evidence="2" id="KW-1185">Reference proteome</keyword>
<name>A0A4U6D330_9BACT</name>
<gene>
    <name evidence="1" type="ORF">FDK13_15410</name>
</gene>
<accession>A0A4U6D330</accession>
<dbReference type="RefSeq" id="WP_137340909.1">
    <property type="nucleotide sequence ID" value="NZ_BSQH01000013.1"/>
</dbReference>
<dbReference type="OrthoDB" id="5773047at2"/>
<comment type="caution">
    <text evidence="1">The sequence shown here is derived from an EMBL/GenBank/DDBJ whole genome shotgun (WGS) entry which is preliminary data.</text>
</comment>
<evidence type="ECO:0000313" key="1">
    <source>
        <dbReference type="EMBL" id="TKT91046.1"/>
    </source>
</evidence>
<protein>
    <submittedName>
        <fullName evidence="1">Uncharacterized protein</fullName>
    </submittedName>
</protein>
<dbReference type="AlphaFoldDB" id="A0A4U6D330"/>
<dbReference type="EMBL" id="SZVO01000007">
    <property type="protein sequence ID" value="TKT91046.1"/>
    <property type="molecule type" value="Genomic_DNA"/>
</dbReference>
<evidence type="ECO:0000313" key="2">
    <source>
        <dbReference type="Proteomes" id="UP000304900"/>
    </source>
</evidence>
<dbReference type="Proteomes" id="UP000304900">
    <property type="component" value="Unassembled WGS sequence"/>
</dbReference>
<sequence length="67" mass="7939">MIDINPKYITNSDGEQFVLLKRHEFDALLEALDDQDDIRIYDKAKKEDDGTRFLFLDYLKNKESKKA</sequence>
<proteinExistence type="predicted"/>
<organism evidence="1 2">
    <name type="scientific">Dyadobacter frigoris</name>
    <dbReference type="NCBI Taxonomy" id="2576211"/>
    <lineage>
        <taxon>Bacteria</taxon>
        <taxon>Pseudomonadati</taxon>
        <taxon>Bacteroidota</taxon>
        <taxon>Cytophagia</taxon>
        <taxon>Cytophagales</taxon>
        <taxon>Spirosomataceae</taxon>
        <taxon>Dyadobacter</taxon>
    </lineage>
</organism>